<keyword evidence="11 14" id="KW-0408">Iron</keyword>
<keyword evidence="5" id="KW-0679">Respiratory chain</keyword>
<sequence length="325" mass="36724">MKTSYWRPTWGLIHRLYTRTTIRTPNQLRLGSQTSSFQRSLLALSSAQQEQGSWGSRHSKTFASFPTIAATVFATIYMSCPILKADDETLEPPKYPWNHSGPLSSFDAAAIRRGHQVYKNVCASCHSMESIAYRNLIGVAYTEEEAKAMAEEEEVEDGPNEEGEMFTRPGRISDHFPAPYPNDEAARYANSGALPPDLSYIVKARHHGEDYIFALLTGYRDPPEGVNIREGLNYNPYFTGGQIAMARALYDGAVEFDDGTPATTSQMAKDVVTFLAWASDPHQDERKKMGVQAIFTISVLFLFALYTKRLRWSLYKSRRIEFRDM</sequence>
<feature type="domain" description="Cytochrome c" evidence="16">
    <location>
        <begin position="109"/>
        <end position="279"/>
    </location>
</feature>
<keyword evidence="6 15" id="KW-0812">Transmembrane</keyword>
<evidence type="ECO:0000256" key="7">
    <source>
        <dbReference type="ARBA" id="ARBA00022723"/>
    </source>
</evidence>
<feature type="transmembrane region" description="Helical" evidence="15">
    <location>
        <begin position="289"/>
        <end position="307"/>
    </location>
</feature>
<evidence type="ECO:0000256" key="15">
    <source>
        <dbReference type="SAM" id="Phobius"/>
    </source>
</evidence>
<name>A0A9C7UPA0_9RHOD</name>
<evidence type="ECO:0000256" key="2">
    <source>
        <dbReference type="ARBA" id="ARBA00006488"/>
    </source>
</evidence>
<dbReference type="GO" id="GO:0005743">
    <property type="term" value="C:mitochondrial inner membrane"/>
    <property type="evidence" value="ECO:0007669"/>
    <property type="project" value="UniProtKB-SubCell"/>
</dbReference>
<keyword evidence="12" id="KW-0496">Mitochondrion</keyword>
<evidence type="ECO:0000256" key="4">
    <source>
        <dbReference type="ARBA" id="ARBA00022617"/>
    </source>
</evidence>
<evidence type="ECO:0000256" key="5">
    <source>
        <dbReference type="ARBA" id="ARBA00022660"/>
    </source>
</evidence>
<dbReference type="PANTHER" id="PTHR10266:SF3">
    <property type="entry name" value="CYTOCHROME C1, HEME PROTEIN, MITOCHONDRIAL"/>
    <property type="match status" value="1"/>
</dbReference>
<evidence type="ECO:0000313" key="17">
    <source>
        <dbReference type="EMBL" id="GJQ10346.1"/>
    </source>
</evidence>
<comment type="cofactor">
    <cofactor evidence="14">
        <name>heme c</name>
        <dbReference type="ChEBI" id="CHEBI:61717"/>
    </cofactor>
    <text evidence="14">Binds 1 heme c group covalently per subunit.</text>
</comment>
<dbReference type="Gene3D" id="1.20.5.100">
    <property type="entry name" value="Cytochrome c1, transmembrane anchor, C-terminal"/>
    <property type="match status" value="1"/>
</dbReference>
<dbReference type="GO" id="GO:0009055">
    <property type="term" value="F:electron transfer activity"/>
    <property type="evidence" value="ECO:0007669"/>
    <property type="project" value="InterPro"/>
</dbReference>
<evidence type="ECO:0000256" key="3">
    <source>
        <dbReference type="ARBA" id="ARBA00022448"/>
    </source>
</evidence>
<dbReference type="PANTHER" id="PTHR10266">
    <property type="entry name" value="CYTOCHROME C1"/>
    <property type="match status" value="1"/>
</dbReference>
<dbReference type="GO" id="GO:0006122">
    <property type="term" value="P:mitochondrial electron transport, ubiquinol to cytochrome c"/>
    <property type="evidence" value="ECO:0007669"/>
    <property type="project" value="TreeGrafter"/>
</dbReference>
<evidence type="ECO:0000256" key="8">
    <source>
        <dbReference type="ARBA" id="ARBA00022792"/>
    </source>
</evidence>
<evidence type="ECO:0000259" key="16">
    <source>
        <dbReference type="PROSITE" id="PS51007"/>
    </source>
</evidence>
<keyword evidence="13 15" id="KW-0472">Membrane</keyword>
<dbReference type="EMBL" id="BQMJ01000015">
    <property type="protein sequence ID" value="GJQ10346.1"/>
    <property type="molecule type" value="Genomic_DNA"/>
</dbReference>
<dbReference type="GO" id="GO:0046872">
    <property type="term" value="F:metal ion binding"/>
    <property type="evidence" value="ECO:0007669"/>
    <property type="project" value="UniProtKB-KW"/>
</dbReference>
<dbReference type="Proteomes" id="UP001061958">
    <property type="component" value="Unassembled WGS sequence"/>
</dbReference>
<dbReference type="OrthoDB" id="5925at2759"/>
<dbReference type="AlphaFoldDB" id="A0A9C7UPA0"/>
<keyword evidence="10 15" id="KW-1133">Transmembrane helix</keyword>
<gene>
    <name evidence="17" type="ORF">GpartN1_g2137.t1</name>
</gene>
<accession>A0A9C7UPA0</accession>
<dbReference type="GO" id="GO:0020037">
    <property type="term" value="F:heme binding"/>
    <property type="evidence" value="ECO:0007669"/>
    <property type="project" value="InterPro"/>
</dbReference>
<dbReference type="SUPFAM" id="SSF81496">
    <property type="entry name" value="Cytochrome c1 subunit of cytochrome bc1 complex (Ubiquinol-cytochrome c reductase), transmembrane anchor"/>
    <property type="match status" value="1"/>
</dbReference>
<evidence type="ECO:0000256" key="14">
    <source>
        <dbReference type="PIRSR" id="PIRSR602326-1"/>
    </source>
</evidence>
<evidence type="ECO:0000256" key="10">
    <source>
        <dbReference type="ARBA" id="ARBA00022989"/>
    </source>
</evidence>
<evidence type="ECO:0000256" key="9">
    <source>
        <dbReference type="ARBA" id="ARBA00022982"/>
    </source>
</evidence>
<dbReference type="PRINTS" id="PR00603">
    <property type="entry name" value="CYTOCHROMEC1"/>
</dbReference>
<evidence type="ECO:0000256" key="6">
    <source>
        <dbReference type="ARBA" id="ARBA00022692"/>
    </source>
</evidence>
<evidence type="ECO:0000313" key="18">
    <source>
        <dbReference type="Proteomes" id="UP001061958"/>
    </source>
</evidence>
<comment type="similarity">
    <text evidence="2">Belongs to the cytochrome c family.</text>
</comment>
<comment type="caution">
    <text evidence="17">The sequence shown here is derived from an EMBL/GenBank/DDBJ whole genome shotgun (WGS) entry which is preliminary data.</text>
</comment>
<reference evidence="17" key="2">
    <citation type="submission" date="2022-01" db="EMBL/GenBank/DDBJ databases">
        <authorList>
            <person name="Hirooka S."/>
            <person name="Miyagishima S.Y."/>
        </authorList>
    </citation>
    <scope>NUCLEOTIDE SEQUENCE</scope>
    <source>
        <strain evidence="17">NBRC 102759</strain>
    </source>
</reference>
<protein>
    <recommendedName>
        <fullName evidence="16">Cytochrome c domain-containing protein</fullName>
    </recommendedName>
</protein>
<keyword evidence="8" id="KW-0999">Mitochondrion inner membrane</keyword>
<feature type="binding site" description="covalent" evidence="14">
    <location>
        <position position="125"/>
    </location>
    <ligand>
        <name>heme c</name>
        <dbReference type="ChEBI" id="CHEBI:61717"/>
    </ligand>
</feature>
<dbReference type="InterPro" id="IPR021157">
    <property type="entry name" value="Cyt_c1_TM_anchor_C"/>
</dbReference>
<keyword evidence="18" id="KW-1185">Reference proteome</keyword>
<evidence type="ECO:0000256" key="11">
    <source>
        <dbReference type="ARBA" id="ARBA00023004"/>
    </source>
</evidence>
<dbReference type="Pfam" id="PF02167">
    <property type="entry name" value="Cytochrom_C1"/>
    <property type="match status" value="1"/>
</dbReference>
<dbReference type="InterPro" id="IPR009056">
    <property type="entry name" value="Cyt_c-like_dom"/>
</dbReference>
<dbReference type="Gene3D" id="1.10.760.10">
    <property type="entry name" value="Cytochrome c-like domain"/>
    <property type="match status" value="1"/>
</dbReference>
<evidence type="ECO:0000256" key="1">
    <source>
        <dbReference type="ARBA" id="ARBA00004273"/>
    </source>
</evidence>
<evidence type="ECO:0000256" key="12">
    <source>
        <dbReference type="ARBA" id="ARBA00023128"/>
    </source>
</evidence>
<feature type="binding site" description="covalent" evidence="14">
    <location>
        <position position="126"/>
    </location>
    <ligand>
        <name>heme c</name>
        <dbReference type="ChEBI" id="CHEBI:61717"/>
    </ligand>
</feature>
<proteinExistence type="inferred from homology"/>
<keyword evidence="9" id="KW-0249">Electron transport</keyword>
<dbReference type="PROSITE" id="PS51007">
    <property type="entry name" value="CYTC"/>
    <property type="match status" value="1"/>
</dbReference>
<keyword evidence="3" id="KW-0813">Transport</keyword>
<feature type="binding site" description="covalent" evidence="14">
    <location>
        <position position="245"/>
    </location>
    <ligand>
        <name>heme c</name>
        <dbReference type="ChEBI" id="CHEBI:61717"/>
    </ligand>
</feature>
<organism evidence="17 18">
    <name type="scientific">Galdieria partita</name>
    <dbReference type="NCBI Taxonomy" id="83374"/>
    <lineage>
        <taxon>Eukaryota</taxon>
        <taxon>Rhodophyta</taxon>
        <taxon>Bangiophyceae</taxon>
        <taxon>Galdieriales</taxon>
        <taxon>Galdieriaceae</taxon>
        <taxon>Galdieria</taxon>
    </lineage>
</organism>
<keyword evidence="4 14" id="KW-0349">Heme</keyword>
<dbReference type="InterPro" id="IPR036909">
    <property type="entry name" value="Cyt_c-like_dom_sf"/>
</dbReference>
<evidence type="ECO:0000256" key="13">
    <source>
        <dbReference type="ARBA" id="ARBA00023136"/>
    </source>
</evidence>
<dbReference type="SUPFAM" id="SSF46626">
    <property type="entry name" value="Cytochrome c"/>
    <property type="match status" value="1"/>
</dbReference>
<dbReference type="FunFam" id="1.10.760.10:FF:000002">
    <property type="entry name" value="Cytochrome c1, heme protein"/>
    <property type="match status" value="1"/>
</dbReference>
<comment type="subcellular location">
    <subcellularLocation>
        <location evidence="1">Mitochondrion inner membrane</location>
    </subcellularLocation>
</comment>
<keyword evidence="7 14" id="KW-0479">Metal-binding</keyword>
<feature type="binding site" description="covalent" evidence="14">
    <location>
        <position position="122"/>
    </location>
    <ligand>
        <name>heme c</name>
        <dbReference type="ChEBI" id="CHEBI:61717"/>
    </ligand>
</feature>
<dbReference type="InterPro" id="IPR002326">
    <property type="entry name" value="Cyt_c1"/>
</dbReference>
<reference evidence="17" key="1">
    <citation type="journal article" date="2022" name="Proc. Natl. Acad. Sci. U.S.A.">
        <title>Life cycle and functional genomics of the unicellular red alga Galdieria for elucidating algal and plant evolution and industrial use.</title>
        <authorList>
            <person name="Hirooka S."/>
            <person name="Itabashi T."/>
            <person name="Ichinose T.M."/>
            <person name="Onuma R."/>
            <person name="Fujiwara T."/>
            <person name="Yamashita S."/>
            <person name="Jong L.W."/>
            <person name="Tomita R."/>
            <person name="Iwane A.H."/>
            <person name="Miyagishima S.Y."/>
        </authorList>
    </citation>
    <scope>NUCLEOTIDE SEQUENCE</scope>
    <source>
        <strain evidence="17">NBRC 102759</strain>
    </source>
</reference>